<feature type="domain" description="Methyl-accepting transducer" evidence="9">
    <location>
        <begin position="122"/>
        <end position="358"/>
    </location>
</feature>
<dbReference type="Gene3D" id="1.10.287.950">
    <property type="entry name" value="Methyl-accepting chemotaxis protein"/>
    <property type="match status" value="1"/>
</dbReference>
<dbReference type="GO" id="GO:0006935">
    <property type="term" value="P:chemotaxis"/>
    <property type="evidence" value="ECO:0007669"/>
    <property type="project" value="UniProtKB-ARBA"/>
</dbReference>
<evidence type="ECO:0000259" key="9">
    <source>
        <dbReference type="PROSITE" id="PS50111"/>
    </source>
</evidence>
<comment type="subcellular location">
    <subcellularLocation>
        <location evidence="1">Membrane</location>
        <topology evidence="1">Multi-pass membrane protein</topology>
    </subcellularLocation>
</comment>
<evidence type="ECO:0000256" key="5">
    <source>
        <dbReference type="ARBA" id="ARBA00023224"/>
    </source>
</evidence>
<keyword evidence="3 8" id="KW-1133">Transmembrane helix</keyword>
<keyword evidence="2 8" id="KW-0812">Transmembrane</keyword>
<feature type="transmembrane region" description="Helical" evidence="8">
    <location>
        <begin position="49"/>
        <end position="68"/>
    </location>
</feature>
<evidence type="ECO:0000256" key="4">
    <source>
        <dbReference type="ARBA" id="ARBA00023136"/>
    </source>
</evidence>
<organism evidence="10 11">
    <name type="scientific">Marinomonas algarum</name>
    <dbReference type="NCBI Taxonomy" id="2883105"/>
    <lineage>
        <taxon>Bacteria</taxon>
        <taxon>Pseudomonadati</taxon>
        <taxon>Pseudomonadota</taxon>
        <taxon>Gammaproteobacteria</taxon>
        <taxon>Oceanospirillales</taxon>
        <taxon>Oceanospirillaceae</taxon>
        <taxon>Marinomonas</taxon>
    </lineage>
</organism>
<dbReference type="PROSITE" id="PS50111">
    <property type="entry name" value="CHEMOTAXIS_TRANSDUC_2"/>
    <property type="match status" value="1"/>
</dbReference>
<reference evidence="10" key="1">
    <citation type="submission" date="2021-10" db="EMBL/GenBank/DDBJ databases">
        <title>Marinomonas pontica sp. nov., isolated from the Black Sea.</title>
        <authorList>
            <person name="Zhao L.-H."/>
            <person name="Xue J.-H."/>
        </authorList>
    </citation>
    <scope>NUCLEOTIDE SEQUENCE</scope>
    <source>
        <strain evidence="10">E8</strain>
    </source>
</reference>
<feature type="coiled-coil region" evidence="7">
    <location>
        <begin position="193"/>
        <end position="220"/>
    </location>
</feature>
<dbReference type="SUPFAM" id="SSF58104">
    <property type="entry name" value="Methyl-accepting chemotaxis protein (MCP) signaling domain"/>
    <property type="match status" value="1"/>
</dbReference>
<evidence type="ECO:0000313" key="11">
    <source>
        <dbReference type="Proteomes" id="UP001139095"/>
    </source>
</evidence>
<dbReference type="EMBL" id="JAJATW010000016">
    <property type="protein sequence ID" value="MCB5162442.1"/>
    <property type="molecule type" value="Genomic_DNA"/>
</dbReference>
<dbReference type="GO" id="GO:0016020">
    <property type="term" value="C:membrane"/>
    <property type="evidence" value="ECO:0007669"/>
    <property type="project" value="UniProtKB-SubCell"/>
</dbReference>
<dbReference type="PANTHER" id="PTHR32089">
    <property type="entry name" value="METHYL-ACCEPTING CHEMOTAXIS PROTEIN MCPB"/>
    <property type="match status" value="1"/>
</dbReference>
<keyword evidence="4 8" id="KW-0472">Membrane</keyword>
<dbReference type="CDD" id="cd11386">
    <property type="entry name" value="MCP_signal"/>
    <property type="match status" value="1"/>
</dbReference>
<dbReference type="PANTHER" id="PTHR32089:SF119">
    <property type="entry name" value="METHYL-ACCEPTING CHEMOTAXIS PROTEIN CTPL"/>
    <property type="match status" value="1"/>
</dbReference>
<accession>A0A9X1INA8</accession>
<keyword evidence="11" id="KW-1185">Reference proteome</keyword>
<protein>
    <submittedName>
        <fullName evidence="10">Methyl-accepting chemotaxis protein</fullName>
    </submittedName>
</protein>
<dbReference type="RefSeq" id="WP_226754793.1">
    <property type="nucleotide sequence ID" value="NZ_JAJATW010000016.1"/>
</dbReference>
<evidence type="ECO:0000256" key="1">
    <source>
        <dbReference type="ARBA" id="ARBA00004141"/>
    </source>
</evidence>
<dbReference type="GO" id="GO:0007165">
    <property type="term" value="P:signal transduction"/>
    <property type="evidence" value="ECO:0007669"/>
    <property type="project" value="UniProtKB-KW"/>
</dbReference>
<gene>
    <name evidence="10" type="ORF">LG368_11115</name>
</gene>
<evidence type="ECO:0000256" key="6">
    <source>
        <dbReference type="PROSITE-ProRule" id="PRU00284"/>
    </source>
</evidence>
<sequence>MTIKLLRHGQRGVVRRTTLVLWEVFYIDLNQPALNTGENNNDQQGVSMVYLQFGSFLGLLLVLLTGGIQQVIPLEYAALGAVFAIGTSFALWKKPAPMLSVDSASVPSDRAMADISQTVTKATSKMAMGAAEVSHFVDNLSKDIHLTHDDSEQISQAVVTLSDTGLTLSNNLGHLTKTMTETATSSQTAQAALSQSADQIHELTEKVQAASAQLALLTKSADDIDSITDVIKAVSEQTNLLALNAAIEAARAGEQGRGFAVVADEVRSLAGKSAQASEQISTLLADVRQNSQLTNNEMSSLKELTDSLSTTLLGETQRFISLSKEVQHASTVLSEVESAGEELGAASTQINSSISRISGSLQDISKRSDRLSVEAAGLSNGAEVVFRELDKVDNELFFSELLAAAKDAAHAVATLFENAIEKGELTQQAVFSKDYQPINNTNPQKYHTQYDTFSDRMFPAIQEAILDRHHEVMFAGAVDVNGYFPTHNKKFAQPLTGDYQTDLVNNRSKRLFNDATGGRCGAHTDSFLLQTYKRDTGEILHDLSVPIFVNGKHWGGFRMGFESKAH</sequence>
<evidence type="ECO:0000313" key="10">
    <source>
        <dbReference type="EMBL" id="MCB5162442.1"/>
    </source>
</evidence>
<keyword evidence="5 6" id="KW-0807">Transducer</keyword>
<name>A0A9X1INA8_9GAMM</name>
<dbReference type="SMART" id="SM00283">
    <property type="entry name" value="MA"/>
    <property type="match status" value="1"/>
</dbReference>
<dbReference type="Proteomes" id="UP001139095">
    <property type="component" value="Unassembled WGS sequence"/>
</dbReference>
<evidence type="ECO:0000256" key="3">
    <source>
        <dbReference type="ARBA" id="ARBA00022989"/>
    </source>
</evidence>
<proteinExistence type="predicted"/>
<dbReference type="AlphaFoldDB" id="A0A9X1INA8"/>
<keyword evidence="7" id="KW-0175">Coiled coil</keyword>
<evidence type="ECO:0000256" key="2">
    <source>
        <dbReference type="ARBA" id="ARBA00022692"/>
    </source>
</evidence>
<evidence type="ECO:0000256" key="8">
    <source>
        <dbReference type="SAM" id="Phobius"/>
    </source>
</evidence>
<comment type="caution">
    <text evidence="10">The sequence shown here is derived from an EMBL/GenBank/DDBJ whole genome shotgun (WGS) entry which is preliminary data.</text>
</comment>
<evidence type="ECO:0000256" key="7">
    <source>
        <dbReference type="SAM" id="Coils"/>
    </source>
</evidence>
<dbReference type="Pfam" id="PF00015">
    <property type="entry name" value="MCPsignal"/>
    <property type="match status" value="1"/>
</dbReference>
<dbReference type="InterPro" id="IPR004089">
    <property type="entry name" value="MCPsignal_dom"/>
</dbReference>